<feature type="compositionally biased region" description="Polar residues" evidence="2">
    <location>
        <begin position="490"/>
        <end position="514"/>
    </location>
</feature>
<evidence type="ECO:0000256" key="2">
    <source>
        <dbReference type="SAM" id="MobiDB-lite"/>
    </source>
</evidence>
<evidence type="ECO:0000256" key="1">
    <source>
        <dbReference type="SAM" id="Coils"/>
    </source>
</evidence>
<feature type="region of interest" description="Disordered" evidence="2">
    <location>
        <begin position="410"/>
        <end position="517"/>
    </location>
</feature>
<feature type="compositionally biased region" description="Basic and acidic residues" evidence="2">
    <location>
        <begin position="223"/>
        <end position="234"/>
    </location>
</feature>
<proteinExistence type="predicted"/>
<gene>
    <name evidence="3" type="ORF">F2P81_004010</name>
</gene>
<feature type="compositionally biased region" description="Low complexity" evidence="2">
    <location>
        <begin position="11"/>
        <end position="20"/>
    </location>
</feature>
<reference evidence="3 4" key="1">
    <citation type="submission" date="2019-06" db="EMBL/GenBank/DDBJ databases">
        <title>Draft genomes of female and male turbot (Scophthalmus maximus).</title>
        <authorList>
            <person name="Xu H."/>
            <person name="Xu X.-W."/>
            <person name="Shao C."/>
            <person name="Chen S."/>
        </authorList>
    </citation>
    <scope>NUCLEOTIDE SEQUENCE [LARGE SCALE GENOMIC DNA]</scope>
    <source>
        <strain evidence="3">Ysfricsl-2016a</strain>
        <tissue evidence="3">Blood</tissue>
    </source>
</reference>
<dbReference type="AlphaFoldDB" id="A0A6A4T9B6"/>
<feature type="compositionally biased region" description="Basic and acidic residues" evidence="2">
    <location>
        <begin position="188"/>
        <end position="200"/>
    </location>
</feature>
<comment type="caution">
    <text evidence="3">The sequence shown here is derived from an EMBL/GenBank/DDBJ whole genome shotgun (WGS) entry which is preliminary data.</text>
</comment>
<sequence>MLTAERKTHKQQQQQQQHKQQQQHRKQNTTTQTTTTSQTKHNNNNNITNKTQQQQNKQHKQQQQHHKQNTITTQQQQHHKQNNSQHKQQPTQTTTSQTQQQQHHKQNTTTTSQTTQTTTTTTQTTQHQHNNRTEKKVTFQDERKKEAPKDPKAPGADKQEAKTGEGNRKGMLAWIAQGLEKVVPQPDLKVKESAAAERPAEITVTSCIKQGIDKVVPQPEIQVRSKTDGNEKTEAPASTKAEAPPPEAPPAPKPAADTEKSSGEAEQQQPNMMGWIFSGIGRMLPQPVQKQDSGSGEVQSISITQQRTDLVLEDVGPDEDTEATREVNTANLQASRKENEDAETQMDWTPLRDSAKKEAGEAVLAHMEERLQQERLEAARVAEEVARKAAEEAVRQLEVEHSAKIIIETLPESSEQLPNILEEENEDDPECPVDVCPADDDTDAQVDRVGAAAGTVKLPTLPTESELPEEVTPSSTDVEPGSERRDLESPVSQPITQQPQSQAPEARTTTTEQGNKAAEEVGCGVPDLCSPVQSFLLRIPHAADCLESCRKLMHDNYLNPPKLSMPTLPPELALLSQELLQLRNQAQEYIVSRLRRLNFTSQNPQQP</sequence>
<feature type="compositionally biased region" description="Low complexity" evidence="2">
    <location>
        <begin position="69"/>
        <end position="128"/>
    </location>
</feature>
<feature type="compositionally biased region" description="Polar residues" evidence="2">
    <location>
        <begin position="288"/>
        <end position="308"/>
    </location>
</feature>
<dbReference type="EMBL" id="VEVO01000004">
    <property type="protein sequence ID" value="KAF0042673.1"/>
    <property type="molecule type" value="Genomic_DNA"/>
</dbReference>
<organism evidence="3 4">
    <name type="scientific">Scophthalmus maximus</name>
    <name type="common">Turbot</name>
    <name type="synonym">Psetta maxima</name>
    <dbReference type="NCBI Taxonomy" id="52904"/>
    <lineage>
        <taxon>Eukaryota</taxon>
        <taxon>Metazoa</taxon>
        <taxon>Chordata</taxon>
        <taxon>Craniata</taxon>
        <taxon>Vertebrata</taxon>
        <taxon>Euteleostomi</taxon>
        <taxon>Actinopterygii</taxon>
        <taxon>Neopterygii</taxon>
        <taxon>Teleostei</taxon>
        <taxon>Neoteleostei</taxon>
        <taxon>Acanthomorphata</taxon>
        <taxon>Carangaria</taxon>
        <taxon>Pleuronectiformes</taxon>
        <taxon>Pleuronectoidei</taxon>
        <taxon>Scophthalmidae</taxon>
        <taxon>Scophthalmus</taxon>
    </lineage>
</organism>
<feature type="compositionally biased region" description="Acidic residues" evidence="2">
    <location>
        <begin position="421"/>
        <end position="444"/>
    </location>
</feature>
<accession>A0A6A4T9B6</accession>
<feature type="compositionally biased region" description="Basic and acidic residues" evidence="2">
    <location>
        <begin position="131"/>
        <end position="168"/>
    </location>
</feature>
<evidence type="ECO:0000313" key="3">
    <source>
        <dbReference type="EMBL" id="KAF0042673.1"/>
    </source>
</evidence>
<feature type="compositionally biased region" description="Low complexity" evidence="2">
    <location>
        <begin position="28"/>
        <end position="56"/>
    </location>
</feature>
<feature type="region of interest" description="Disordered" evidence="2">
    <location>
        <begin position="1"/>
        <end position="169"/>
    </location>
</feature>
<keyword evidence="1" id="KW-0175">Coiled coil</keyword>
<name>A0A6A4T9B6_SCOMX</name>
<protein>
    <submittedName>
        <fullName evidence="3">Uncharacterized protein</fullName>
    </submittedName>
</protein>
<feature type="compositionally biased region" description="Basic residues" evidence="2">
    <location>
        <begin position="57"/>
        <end position="68"/>
    </location>
</feature>
<feature type="compositionally biased region" description="Low complexity" evidence="2">
    <location>
        <begin position="458"/>
        <end position="476"/>
    </location>
</feature>
<feature type="compositionally biased region" description="Acidic residues" evidence="2">
    <location>
        <begin position="311"/>
        <end position="321"/>
    </location>
</feature>
<feature type="compositionally biased region" description="Pro residues" evidence="2">
    <location>
        <begin position="243"/>
        <end position="253"/>
    </location>
</feature>
<feature type="coiled-coil region" evidence="1">
    <location>
        <begin position="357"/>
        <end position="400"/>
    </location>
</feature>
<dbReference type="Proteomes" id="UP000438429">
    <property type="component" value="Unassembled WGS sequence"/>
</dbReference>
<feature type="region of interest" description="Disordered" evidence="2">
    <location>
        <begin position="182"/>
        <end position="357"/>
    </location>
</feature>
<evidence type="ECO:0000313" key="4">
    <source>
        <dbReference type="Proteomes" id="UP000438429"/>
    </source>
</evidence>